<keyword evidence="1" id="KW-1133">Transmembrane helix</keyword>
<keyword evidence="3" id="KW-1185">Reference proteome</keyword>
<protein>
    <submittedName>
        <fullName evidence="2">Uncharacterized protein</fullName>
    </submittedName>
</protein>
<proteinExistence type="predicted"/>
<name>A0A6G0Y9H4_APHCR</name>
<sequence>MKAAPVDTDHIQSKDDSCLLCRVSGSVTFLLVATYFYFGCKHVKPVYYLGTPSMLYLAVVRAIDLKPFKG</sequence>
<dbReference type="AlphaFoldDB" id="A0A6G0Y9H4"/>
<gene>
    <name evidence="2" type="ORF">FWK35_00012481</name>
</gene>
<dbReference type="Proteomes" id="UP000478052">
    <property type="component" value="Unassembled WGS sequence"/>
</dbReference>
<evidence type="ECO:0000313" key="2">
    <source>
        <dbReference type="EMBL" id="KAF0751469.1"/>
    </source>
</evidence>
<reference evidence="2 3" key="1">
    <citation type="submission" date="2019-08" db="EMBL/GenBank/DDBJ databases">
        <title>Whole genome of Aphis craccivora.</title>
        <authorList>
            <person name="Voronova N.V."/>
            <person name="Shulinski R.S."/>
            <person name="Bandarenka Y.V."/>
            <person name="Zhorov D.G."/>
            <person name="Warner D."/>
        </authorList>
    </citation>
    <scope>NUCLEOTIDE SEQUENCE [LARGE SCALE GENOMIC DNA]</scope>
    <source>
        <strain evidence="2">180601</strain>
        <tissue evidence="2">Whole Body</tissue>
    </source>
</reference>
<evidence type="ECO:0000256" key="1">
    <source>
        <dbReference type="SAM" id="Phobius"/>
    </source>
</evidence>
<dbReference type="EMBL" id="VUJU01005358">
    <property type="protein sequence ID" value="KAF0751469.1"/>
    <property type="molecule type" value="Genomic_DNA"/>
</dbReference>
<organism evidence="2 3">
    <name type="scientific">Aphis craccivora</name>
    <name type="common">Cowpea aphid</name>
    <dbReference type="NCBI Taxonomy" id="307492"/>
    <lineage>
        <taxon>Eukaryota</taxon>
        <taxon>Metazoa</taxon>
        <taxon>Ecdysozoa</taxon>
        <taxon>Arthropoda</taxon>
        <taxon>Hexapoda</taxon>
        <taxon>Insecta</taxon>
        <taxon>Pterygota</taxon>
        <taxon>Neoptera</taxon>
        <taxon>Paraneoptera</taxon>
        <taxon>Hemiptera</taxon>
        <taxon>Sternorrhyncha</taxon>
        <taxon>Aphidomorpha</taxon>
        <taxon>Aphidoidea</taxon>
        <taxon>Aphididae</taxon>
        <taxon>Aphidini</taxon>
        <taxon>Aphis</taxon>
        <taxon>Aphis</taxon>
    </lineage>
</organism>
<feature type="transmembrane region" description="Helical" evidence="1">
    <location>
        <begin position="45"/>
        <end position="63"/>
    </location>
</feature>
<dbReference type="OrthoDB" id="6604875at2759"/>
<evidence type="ECO:0000313" key="3">
    <source>
        <dbReference type="Proteomes" id="UP000478052"/>
    </source>
</evidence>
<comment type="caution">
    <text evidence="2">The sequence shown here is derived from an EMBL/GenBank/DDBJ whole genome shotgun (WGS) entry which is preliminary data.</text>
</comment>
<feature type="transmembrane region" description="Helical" evidence="1">
    <location>
        <begin position="19"/>
        <end position="39"/>
    </location>
</feature>
<accession>A0A6G0Y9H4</accession>
<keyword evidence="1" id="KW-0812">Transmembrane</keyword>
<keyword evidence="1" id="KW-0472">Membrane</keyword>